<dbReference type="PANTHER" id="PTHR23245">
    <property type="entry name" value="TRNA METHYLTRANSFERASE"/>
    <property type="match status" value="1"/>
</dbReference>
<feature type="binding site" evidence="11">
    <location>
        <begin position="328"/>
        <end position="329"/>
    </location>
    <ligand>
        <name>S-adenosyl-L-methionine</name>
        <dbReference type="ChEBI" id="CHEBI:59789"/>
    </ligand>
</feature>
<comment type="similarity">
    <text evidence="1">Belongs to the class I-like SAM-binding methyltransferase superfamily. TRM5/TYW2 family.</text>
</comment>
<protein>
    <recommendedName>
        <fullName evidence="11">tRNA (guanine(37)-N1)-methyltransferase</fullName>
        <ecNumber evidence="11">2.1.1.228</ecNumber>
    </recommendedName>
    <alternativeName>
        <fullName evidence="11">M1G-methyltransferase</fullName>
    </alternativeName>
    <alternativeName>
        <fullName evidence="11">tRNA [GM37] methyltransferase</fullName>
    </alternativeName>
    <alternativeName>
        <fullName evidence="11">tRNA methyltransferase 5 homolog</fullName>
    </alternativeName>
</protein>
<dbReference type="EC" id="2.1.1.228" evidence="11"/>
<dbReference type="Pfam" id="PF02475">
    <property type="entry name" value="TRM5-TYW2_MTfase"/>
    <property type="match status" value="1"/>
</dbReference>
<dbReference type="GO" id="GO:0005759">
    <property type="term" value="C:mitochondrial matrix"/>
    <property type="evidence" value="ECO:0007669"/>
    <property type="project" value="UniProtKB-SubCell"/>
</dbReference>
<comment type="function">
    <text evidence="11">Specifically methylates the N1 position of guanosine-37 in various cytoplasmic and mitochondrial tRNAs. Methylation is not dependent on the nature of the nucleoside 5' of the target nucleoside. This is the first step in the biosynthesis of wybutosine (yW), a modified base adjacent to the anticodon of tRNAs and required for accurate decoding.</text>
</comment>
<comment type="subcellular location">
    <subcellularLocation>
        <location evidence="11">Mitochondrion matrix</location>
    </subcellularLocation>
    <subcellularLocation>
        <location evidence="11">Nucleus</location>
    </subcellularLocation>
    <subcellularLocation>
        <location evidence="11">Cytoplasm</location>
    </subcellularLocation>
    <text evidence="11">Predominantly in the mitochondria and in the nucleus.</text>
</comment>
<evidence type="ECO:0000256" key="6">
    <source>
        <dbReference type="ARBA" id="ARBA00022694"/>
    </source>
</evidence>
<dbReference type="GO" id="GO:0005634">
    <property type="term" value="C:nucleus"/>
    <property type="evidence" value="ECO:0007669"/>
    <property type="project" value="UniProtKB-SubCell"/>
</dbReference>
<evidence type="ECO:0000313" key="13">
    <source>
        <dbReference type="Proteomes" id="UP000504635"/>
    </source>
</evidence>
<evidence type="ECO:0000256" key="8">
    <source>
        <dbReference type="ARBA" id="ARBA00023242"/>
    </source>
</evidence>
<dbReference type="InterPro" id="IPR025792">
    <property type="entry name" value="tRNA_Gua_MeTrfase_euk"/>
</dbReference>
<dbReference type="InterPro" id="IPR030382">
    <property type="entry name" value="MeTrfase_TRM5/TYW2"/>
</dbReference>
<comment type="subunit">
    <text evidence="11">Monomer.</text>
</comment>
<evidence type="ECO:0000256" key="7">
    <source>
        <dbReference type="ARBA" id="ARBA00023128"/>
    </source>
</evidence>
<dbReference type="InterPro" id="IPR029063">
    <property type="entry name" value="SAM-dependent_MTases_sf"/>
</dbReference>
<keyword evidence="2 11" id="KW-0963">Cytoplasm</keyword>
<dbReference type="KEGG" id="soy:115876059"/>
<feature type="binding site" evidence="11">
    <location>
        <begin position="299"/>
        <end position="300"/>
    </location>
    <ligand>
        <name>S-adenosyl-L-methionine</name>
        <dbReference type="ChEBI" id="CHEBI:59789"/>
    </ligand>
</feature>
<keyword evidence="5 11" id="KW-0949">S-adenosyl-L-methionine</keyword>
<dbReference type="Gene3D" id="3.30.300.110">
    <property type="entry name" value="Met-10+ protein-like domains"/>
    <property type="match status" value="1"/>
</dbReference>
<evidence type="ECO:0000256" key="9">
    <source>
        <dbReference type="ARBA" id="ARBA00045951"/>
    </source>
</evidence>
<accession>A0A6J2X9F2</accession>
<evidence type="ECO:0000259" key="12">
    <source>
        <dbReference type="PROSITE" id="PS51684"/>
    </source>
</evidence>
<evidence type="ECO:0000256" key="10">
    <source>
        <dbReference type="ARBA" id="ARBA00047783"/>
    </source>
</evidence>
<dbReference type="InParanoid" id="A0A6J2X9F2"/>
<dbReference type="GO" id="GO:0070901">
    <property type="term" value="P:mitochondrial tRNA methylation"/>
    <property type="evidence" value="ECO:0007669"/>
    <property type="project" value="UniProtKB-ARBA"/>
</dbReference>
<dbReference type="HAMAP" id="MF_03152">
    <property type="entry name" value="TRM5"/>
    <property type="match status" value="1"/>
</dbReference>
<dbReference type="Gene3D" id="3.40.50.150">
    <property type="entry name" value="Vaccinia Virus protein VP39"/>
    <property type="match status" value="1"/>
</dbReference>
<gene>
    <name evidence="14" type="primary">LOC115876059</name>
</gene>
<dbReference type="GeneID" id="115876059"/>
<organism evidence="13 14">
    <name type="scientific">Sitophilus oryzae</name>
    <name type="common">Rice weevil</name>
    <name type="synonym">Curculio oryzae</name>
    <dbReference type="NCBI Taxonomy" id="7048"/>
    <lineage>
        <taxon>Eukaryota</taxon>
        <taxon>Metazoa</taxon>
        <taxon>Ecdysozoa</taxon>
        <taxon>Arthropoda</taxon>
        <taxon>Hexapoda</taxon>
        <taxon>Insecta</taxon>
        <taxon>Pterygota</taxon>
        <taxon>Neoptera</taxon>
        <taxon>Endopterygota</taxon>
        <taxon>Coleoptera</taxon>
        <taxon>Polyphaga</taxon>
        <taxon>Cucujiformia</taxon>
        <taxon>Curculionidae</taxon>
        <taxon>Dryophthorinae</taxon>
        <taxon>Sitophilus</taxon>
    </lineage>
</organism>
<dbReference type="FunFam" id="3.30.300.110:FF:000001">
    <property type="entry name" value="tRNA (guanine(37)-N1)-methyltransferase"/>
    <property type="match status" value="1"/>
</dbReference>
<comment type="function">
    <text evidence="9">Involved in mitochondrial tRNA methylation. Specifically methylates the N1 position of guanosine-37 in various tRNAs. Methylation is not dependent on the nature of the nucleoside 5' of the target nucleoside. This is the first step in the biosynthesis of wybutosine (yW), a modified base adjacent to the anticodon of tRNAs and required for accurate decoding.</text>
</comment>
<keyword evidence="3 11" id="KW-0489">Methyltransferase</keyword>
<keyword evidence="13" id="KW-1185">Reference proteome</keyword>
<dbReference type="Pfam" id="PF25133">
    <property type="entry name" value="TYW2_N_2"/>
    <property type="match status" value="1"/>
</dbReference>
<evidence type="ECO:0000256" key="3">
    <source>
        <dbReference type="ARBA" id="ARBA00022603"/>
    </source>
</evidence>
<evidence type="ECO:0000256" key="2">
    <source>
        <dbReference type="ARBA" id="ARBA00022490"/>
    </source>
</evidence>
<feature type="binding site" evidence="11">
    <location>
        <position position="354"/>
    </location>
    <ligand>
        <name>S-adenosyl-L-methionine</name>
        <dbReference type="ChEBI" id="CHEBI:59789"/>
    </ligand>
</feature>
<dbReference type="InterPro" id="IPR056743">
    <property type="entry name" value="TRM5-TYW2-like_MTfase"/>
</dbReference>
<feature type="binding site" evidence="11">
    <location>
        <position position="261"/>
    </location>
    <ligand>
        <name>S-adenosyl-L-methionine</name>
        <dbReference type="ChEBI" id="CHEBI:59789"/>
    </ligand>
</feature>
<name>A0A6J2X9F2_SITOR</name>
<dbReference type="SUPFAM" id="SSF53335">
    <property type="entry name" value="S-adenosyl-L-methionine-dependent methyltransferases"/>
    <property type="match status" value="1"/>
</dbReference>
<dbReference type="PROSITE" id="PS51684">
    <property type="entry name" value="SAM_MT_TRM5_TYW2"/>
    <property type="match status" value="1"/>
</dbReference>
<evidence type="ECO:0000256" key="11">
    <source>
        <dbReference type="HAMAP-Rule" id="MF_03152"/>
    </source>
</evidence>
<dbReference type="OrthoDB" id="408788at2759"/>
<dbReference type="AlphaFoldDB" id="A0A6J2X9F2"/>
<proteinExistence type="inferred from homology"/>
<evidence type="ECO:0000313" key="14">
    <source>
        <dbReference type="RefSeq" id="XP_030747595.1"/>
    </source>
</evidence>
<comment type="similarity">
    <text evidence="11">Belongs to the TRM5 / TYW2 family.</text>
</comment>
<dbReference type="GO" id="GO:0002939">
    <property type="term" value="P:tRNA N1-guanine methylation"/>
    <property type="evidence" value="ECO:0007669"/>
    <property type="project" value="TreeGrafter"/>
</dbReference>
<dbReference type="FunCoup" id="A0A6J2X9F2">
    <property type="interactions" value="1132"/>
</dbReference>
<keyword evidence="6 11" id="KW-0819">tRNA processing</keyword>
<dbReference type="Proteomes" id="UP000504635">
    <property type="component" value="Unplaced"/>
</dbReference>
<keyword evidence="4 11" id="KW-0808">Transferase</keyword>
<reference evidence="14" key="1">
    <citation type="submission" date="2025-08" db="UniProtKB">
        <authorList>
            <consortium name="RefSeq"/>
        </authorList>
    </citation>
    <scope>IDENTIFICATION</scope>
    <source>
        <tissue evidence="14">Gonads</tissue>
    </source>
</reference>
<keyword evidence="7 11" id="KW-0496">Mitochondrion</keyword>
<dbReference type="GO" id="GO:0052906">
    <property type="term" value="F:tRNA (guanine(37)-N1)-methyltransferase activity"/>
    <property type="evidence" value="ECO:0007669"/>
    <property type="project" value="UniProtKB-UniRule"/>
</dbReference>
<dbReference type="RefSeq" id="XP_030747595.1">
    <property type="nucleotide sequence ID" value="XM_030891735.1"/>
</dbReference>
<sequence>MILLLRRPYASLVIISWIDLYTVFHNFQRIGFFKNLFGQINMKSILIPPEKVYLMEELDRSAFDKTVDVPTFNIEYSNISKVLPLLKKYLLKLEHFKPVDSACQSNVHIYLNPDLIKTWNDFPETTRIELEALNLGEGNLDLKALMLKYDNYSIDKILNAVLPQNMEGMSSFTQIGHIVHINLREHLLPFKHLIGEVLYDKVPRCKSVVNKVNMIDNTYRNFQMELLKGENNMVTAVKENNCKFEFDFSSVYWNSRLCTEHERIVKTLKTGDVLFDAFSGVGPFAIPCAKKGCIVYANDLNPESYKWLMHNKKLNKISDSNLKGYNLDGREFILKIVKENLINHSEKNTFVTMNLPALAVEFLNTYVELFRDISLPKSFQYITLFIYCFAKGDNPEKIVRELIVNNLKVNSIDVTTKIKDIFHVRTVSSMKEMMRVTIHLDRDILVGNCGIKRKEQDISDTIILDNGQEPQCFQSGGRKKFKDEDKS</sequence>
<dbReference type="InterPro" id="IPR056744">
    <property type="entry name" value="TRM5/TYW2-like_N"/>
</dbReference>
<evidence type="ECO:0000256" key="1">
    <source>
        <dbReference type="ARBA" id="ARBA00009775"/>
    </source>
</evidence>
<feature type="domain" description="SAM-dependent methyltransferase TRM5/TYW2-type" evidence="12">
    <location>
        <begin position="172"/>
        <end position="442"/>
    </location>
</feature>
<keyword evidence="8 11" id="KW-0539">Nucleus</keyword>
<evidence type="ECO:0000256" key="5">
    <source>
        <dbReference type="ARBA" id="ARBA00022691"/>
    </source>
</evidence>
<dbReference type="PANTHER" id="PTHR23245:SF36">
    <property type="entry name" value="TRNA (GUANINE(37)-N1)-METHYLTRANSFERASE"/>
    <property type="match status" value="1"/>
</dbReference>
<evidence type="ECO:0000256" key="4">
    <source>
        <dbReference type="ARBA" id="ARBA00022679"/>
    </source>
</evidence>
<comment type="catalytic activity">
    <reaction evidence="10 11">
        <text>guanosine(37) in tRNA + S-adenosyl-L-methionine = N(1)-methylguanosine(37) in tRNA + S-adenosyl-L-homocysteine + H(+)</text>
        <dbReference type="Rhea" id="RHEA:36899"/>
        <dbReference type="Rhea" id="RHEA-COMP:10145"/>
        <dbReference type="Rhea" id="RHEA-COMP:10147"/>
        <dbReference type="ChEBI" id="CHEBI:15378"/>
        <dbReference type="ChEBI" id="CHEBI:57856"/>
        <dbReference type="ChEBI" id="CHEBI:59789"/>
        <dbReference type="ChEBI" id="CHEBI:73542"/>
        <dbReference type="ChEBI" id="CHEBI:74269"/>
        <dbReference type="EC" id="2.1.1.228"/>
    </reaction>
</comment>